<evidence type="ECO:0000313" key="2">
    <source>
        <dbReference type="Proteomes" id="UP000318801"/>
    </source>
</evidence>
<sequence length="251" mass="27908">MNASATFQFDDWPDEGVAFALSGLEITVDPGENPLKIKNSAAIEANWEREKAENPHLFNGSLLNLHAATLEAGRIAARAYVIPYAYHLWWRRQTPRPASLHTFAMAMMISGEGDVIAIRMSQTTANPGKVYCASGSLEPEDIIDGKVDIEANMRREVGEETGLDLADFEAGDTLYCARDNACLMFYRFFRSPLSTEAIIAKIHAHMQVDEEKEIDGVIAINRDNRFSFNYAHSMPPALALYFDQKTTGLAD</sequence>
<dbReference type="CDD" id="cd02883">
    <property type="entry name" value="NUDIX_Hydrolase"/>
    <property type="match status" value="1"/>
</dbReference>
<dbReference type="Gene3D" id="3.90.79.10">
    <property type="entry name" value="Nucleoside Triphosphate Pyrophosphohydrolase"/>
    <property type="match status" value="1"/>
</dbReference>
<dbReference type="OrthoDB" id="9806849at2"/>
<reference evidence="1 2" key="1">
    <citation type="submission" date="2019-06" db="EMBL/GenBank/DDBJ databases">
        <authorList>
            <person name="Li M."/>
        </authorList>
    </citation>
    <scope>NUCLEOTIDE SEQUENCE [LARGE SCALE GENOMIC DNA]</scope>
    <source>
        <strain evidence="1 2">BGMRC2036</strain>
    </source>
</reference>
<keyword evidence="2" id="KW-1185">Reference proteome</keyword>
<dbReference type="RefSeq" id="WP_141147080.1">
    <property type="nucleotide sequence ID" value="NZ_VHLG01000001.1"/>
</dbReference>
<dbReference type="SUPFAM" id="SSF55811">
    <property type="entry name" value="Nudix"/>
    <property type="match status" value="1"/>
</dbReference>
<evidence type="ECO:0000313" key="1">
    <source>
        <dbReference type="EMBL" id="TPW33145.1"/>
    </source>
</evidence>
<organism evidence="1 2">
    <name type="scientific">Martelella alba</name>
    <dbReference type="NCBI Taxonomy" id="2590451"/>
    <lineage>
        <taxon>Bacteria</taxon>
        <taxon>Pseudomonadati</taxon>
        <taxon>Pseudomonadota</taxon>
        <taxon>Alphaproteobacteria</taxon>
        <taxon>Hyphomicrobiales</taxon>
        <taxon>Aurantimonadaceae</taxon>
        <taxon>Martelella</taxon>
    </lineage>
</organism>
<dbReference type="GO" id="GO:0016787">
    <property type="term" value="F:hydrolase activity"/>
    <property type="evidence" value="ECO:0007669"/>
    <property type="project" value="UniProtKB-KW"/>
</dbReference>
<gene>
    <name evidence="1" type="ORF">FJU08_00845</name>
</gene>
<accession>A0A506UIJ4</accession>
<proteinExistence type="predicted"/>
<keyword evidence="1" id="KW-0378">Hydrolase</keyword>
<dbReference type="InterPro" id="IPR015797">
    <property type="entry name" value="NUDIX_hydrolase-like_dom_sf"/>
</dbReference>
<protein>
    <submittedName>
        <fullName evidence="1">NUDIX hydrolase</fullName>
    </submittedName>
</protein>
<dbReference type="Proteomes" id="UP000318801">
    <property type="component" value="Unassembled WGS sequence"/>
</dbReference>
<dbReference type="EMBL" id="VHLG01000001">
    <property type="protein sequence ID" value="TPW33145.1"/>
    <property type="molecule type" value="Genomic_DNA"/>
</dbReference>
<name>A0A506UIJ4_9HYPH</name>
<comment type="caution">
    <text evidence="1">The sequence shown here is derived from an EMBL/GenBank/DDBJ whole genome shotgun (WGS) entry which is preliminary data.</text>
</comment>
<dbReference type="AlphaFoldDB" id="A0A506UIJ4"/>